<dbReference type="SUPFAM" id="SSF56770">
    <property type="entry name" value="HydA/Nqo6-like"/>
    <property type="match status" value="1"/>
</dbReference>
<evidence type="ECO:0000313" key="6">
    <source>
        <dbReference type="EMBL" id="KYC50301.1"/>
    </source>
</evidence>
<proteinExistence type="inferred from homology"/>
<dbReference type="Pfam" id="PF04422">
    <property type="entry name" value="FrhB_FdhB_N"/>
    <property type="match status" value="1"/>
</dbReference>
<dbReference type="EMBL" id="LNGF01000018">
    <property type="protein sequence ID" value="KYC47693.1"/>
    <property type="molecule type" value="Genomic_DNA"/>
</dbReference>
<dbReference type="Gene3D" id="3.40.50.700">
    <property type="entry name" value="NADH:ubiquinone oxidoreductase-like, 20kDa subunit"/>
    <property type="match status" value="1"/>
</dbReference>
<evidence type="ECO:0000259" key="3">
    <source>
        <dbReference type="PROSITE" id="PS51379"/>
    </source>
</evidence>
<accession>A0A150IZ82</accession>
<keyword evidence="2" id="KW-0560">Oxidoreductase</keyword>
<dbReference type="Pfam" id="PF04432">
    <property type="entry name" value="FrhB_FdhB_C"/>
    <property type="match status" value="1"/>
</dbReference>
<dbReference type="Proteomes" id="UP000092401">
    <property type="component" value="Unassembled WGS sequence"/>
</dbReference>
<dbReference type="Proteomes" id="UP000092403">
    <property type="component" value="Unassembled WGS sequence"/>
</dbReference>
<evidence type="ECO:0000256" key="2">
    <source>
        <dbReference type="ARBA" id="ARBA00023002"/>
    </source>
</evidence>
<evidence type="ECO:0000256" key="1">
    <source>
        <dbReference type="ARBA" id="ARBA00010870"/>
    </source>
</evidence>
<feature type="domain" description="4Fe-4S ferredoxin-type" evidence="3">
    <location>
        <begin position="162"/>
        <end position="192"/>
    </location>
</feature>
<dbReference type="InterPro" id="IPR017896">
    <property type="entry name" value="4Fe4S_Fe-S-bd"/>
</dbReference>
<dbReference type="Pfam" id="PF13187">
    <property type="entry name" value="Fer4_9"/>
    <property type="match status" value="1"/>
</dbReference>
<reference evidence="7 8" key="1">
    <citation type="journal article" date="2016" name="ISME J.">
        <title>Chasing the elusive Euryarchaeota class WSA2: genomes reveal a uniquely fastidious methyl-reducing methanogen.</title>
        <authorList>
            <person name="Nobu M.K."/>
            <person name="Narihiro T."/>
            <person name="Kuroda K."/>
            <person name="Mei R."/>
            <person name="Liu W.T."/>
        </authorList>
    </citation>
    <scope>NUCLEOTIDE SEQUENCE [LARGE SCALE GENOMIC DNA]</scope>
    <source>
        <strain evidence="4">B03fssc0709_Meth_Bin005</strain>
        <strain evidence="5">B15fssc0709_Meth_Bin003</strain>
        <strain evidence="6">BMIXfssc0709_Meth_Bin006</strain>
    </source>
</reference>
<evidence type="ECO:0000313" key="7">
    <source>
        <dbReference type="Proteomes" id="UP000091929"/>
    </source>
</evidence>
<evidence type="ECO:0000313" key="4">
    <source>
        <dbReference type="EMBL" id="KYC45587.1"/>
    </source>
</evidence>
<dbReference type="InterPro" id="IPR037024">
    <property type="entry name" value="NiFe_Hase_small_N_sf"/>
</dbReference>
<name>A0A150IKW3_9EURY</name>
<dbReference type="GO" id="GO:0051536">
    <property type="term" value="F:iron-sulfur cluster binding"/>
    <property type="evidence" value="ECO:0007669"/>
    <property type="project" value="InterPro"/>
</dbReference>
<dbReference type="NCBIfam" id="NF006807">
    <property type="entry name" value="PRK09325.1"/>
    <property type="match status" value="1"/>
</dbReference>
<dbReference type="Gene3D" id="3.30.70.20">
    <property type="match status" value="1"/>
</dbReference>
<dbReference type="PANTHER" id="PTHR31332:SF0">
    <property type="entry name" value="7-HYDROXYMETHYL CHLOROPHYLL A REDUCTASE, CHLOROPLASTIC"/>
    <property type="match status" value="1"/>
</dbReference>
<comment type="similarity">
    <text evidence="1">Belongs to the FrhG family.</text>
</comment>
<comment type="caution">
    <text evidence="4">The sequence shown here is derived from an EMBL/GenBank/DDBJ whole genome shotgun (WGS) entry which is preliminary data.</text>
</comment>
<protein>
    <submittedName>
        <fullName evidence="4">F420-reducing hydrogenase, subunit beta</fullName>
    </submittedName>
</protein>
<dbReference type="PROSITE" id="PS00198">
    <property type="entry name" value="4FE4S_FER_1"/>
    <property type="match status" value="2"/>
</dbReference>
<evidence type="ECO:0000313" key="8">
    <source>
        <dbReference type="Proteomes" id="UP000092401"/>
    </source>
</evidence>
<organism evidence="4 8">
    <name type="scientific">Candidatus Methanofastidiosum methylothiophilum</name>
    <dbReference type="NCBI Taxonomy" id="1705564"/>
    <lineage>
        <taxon>Archaea</taxon>
        <taxon>Methanobacteriati</taxon>
        <taxon>Methanobacteriota</taxon>
        <taxon>Stenosarchaea group</taxon>
        <taxon>Candidatus Methanofastidiosia</taxon>
        <taxon>Candidatus Methanofastidiosales</taxon>
        <taxon>Candidatus Methanofastidiosaceae</taxon>
        <taxon>Candidatus Methanofastidiosum</taxon>
    </lineage>
</organism>
<dbReference type="PROSITE" id="PS51379">
    <property type="entry name" value="4FE4S_FER_2"/>
    <property type="match status" value="2"/>
</dbReference>
<dbReference type="InterPro" id="IPR007516">
    <property type="entry name" value="Co_F420_Hydgase/DH_bsu_N"/>
</dbReference>
<dbReference type="InterPro" id="IPR006137">
    <property type="entry name" value="NADH_UbQ_OxRdtase-like_20kDa"/>
</dbReference>
<dbReference type="InterPro" id="IPR045220">
    <property type="entry name" value="FRHB/FDHB/HCAR-like"/>
</dbReference>
<accession>A0A150IKW3</accession>
<gene>
    <name evidence="4" type="ORF">APG10_00733</name>
    <name evidence="5" type="ORF">APG11_00939</name>
    <name evidence="6" type="ORF">APG12_00919</name>
</gene>
<dbReference type="GO" id="GO:0052592">
    <property type="term" value="F:oxidoreductase activity, acting on CH or CH2 groups, with an iron-sulfur protein as acceptor"/>
    <property type="evidence" value="ECO:0007669"/>
    <property type="project" value="TreeGrafter"/>
</dbReference>
<dbReference type="AlphaFoldDB" id="A0A150IKW3"/>
<feature type="domain" description="4Fe-4S ferredoxin-type" evidence="3">
    <location>
        <begin position="193"/>
        <end position="220"/>
    </location>
</feature>
<dbReference type="Pfam" id="PF01058">
    <property type="entry name" value="Oxidored_q6"/>
    <property type="match status" value="1"/>
</dbReference>
<accession>A0A150IRT0</accession>
<dbReference type="InterPro" id="IPR007525">
    <property type="entry name" value="FrhB_FdhB_C"/>
</dbReference>
<dbReference type="Proteomes" id="UP000091929">
    <property type="component" value="Unassembled WGS sequence"/>
</dbReference>
<evidence type="ECO:0000313" key="5">
    <source>
        <dbReference type="EMBL" id="KYC47693.1"/>
    </source>
</evidence>
<sequence>MKPKVGVFQLASCSGCLLSHLDTGKITDFLNDFDVKYYPLVMDARKYPEELDLAVFEGAVGTIEKGHMKLVTEIRQRSKKVAALGACAVTTGILMHSAGNQMPMPETDAFLPISELVKVDYAIPGCPPSPEIIERFFDAFLRNDEEYLQAFTNIEENSEINIRYITQRALCISCGLCTAVCPTLALSDIEGKPVLRDEICVKCGECRFQCPRSYMPLDFINDTVFKDESTSIDEYLGRYMSIYTVRATNQEILKTAQTGGTTTALMNYCLDSRIIDGILTGGKDKEKYWLARSVLVTNYDELIETTGTTYNLCPTLNILKEAATSNYLKNIAIVGLPCVHQALRKLEIYPLSLRSVTDKISLRVGLFCTHNFRYNAMIKMMEELGEIRAEDTYKVDIGAGNYVIYSVSGDIQKIPIDIVREYEQESCSICPDFTAELSDISIGSIGAPEGWNTVIVRTKTGQKAFEAAVQEGYLEIGKEDKIPVDTEIVKKLSKIKKNRSKKKIENRKKYNLKVPF</sequence>
<dbReference type="EMBL" id="LNGE01000015">
    <property type="protein sequence ID" value="KYC45587.1"/>
    <property type="molecule type" value="Genomic_DNA"/>
</dbReference>
<dbReference type="PANTHER" id="PTHR31332">
    <property type="entry name" value="7-HYDROXYMETHYL CHLOROPHYLL A REDUCTASE, CHLOROPLASTIC"/>
    <property type="match status" value="1"/>
</dbReference>
<dbReference type="EMBL" id="LNJC01000016">
    <property type="protein sequence ID" value="KYC50301.1"/>
    <property type="molecule type" value="Genomic_DNA"/>
</dbReference>
<dbReference type="InterPro" id="IPR017900">
    <property type="entry name" value="4Fe4S_Fe_S_CS"/>
</dbReference>